<organism evidence="1 2">
    <name type="scientific">Calidithermus terrae</name>
    <dbReference type="NCBI Taxonomy" id="1408545"/>
    <lineage>
        <taxon>Bacteria</taxon>
        <taxon>Thermotogati</taxon>
        <taxon>Deinococcota</taxon>
        <taxon>Deinococci</taxon>
        <taxon>Thermales</taxon>
        <taxon>Thermaceae</taxon>
        <taxon>Calidithermus</taxon>
    </lineage>
</organism>
<evidence type="ECO:0000313" key="2">
    <source>
        <dbReference type="Proteomes" id="UP000265715"/>
    </source>
</evidence>
<sequence>MNEQLKQALVAKLTALADDELILAHRDSEWTGHGPILEEDIALANIAQDELGHATVWYGLRSALDGSDPDRLAFFRDAGEFRNCELVELPKGDWAFTMLRQYLFDVYEALWLSAATRSTYRPLAEAAAKVVREERFHLQHTQAWVERLGLGTEESRRRIQAALDEQWGYAQQLFVPLPGEALLVAEGIVPDLAEVKEAWLERTTEQLRKSGLELPLKPGYQPASRQAHTEHLWSLLAEMQSTARWDAEAKVW</sequence>
<evidence type="ECO:0000313" key="1">
    <source>
        <dbReference type="EMBL" id="RIH88170.1"/>
    </source>
</evidence>
<dbReference type="InterPro" id="IPR011882">
    <property type="entry name" value="PaaC"/>
</dbReference>
<dbReference type="Pfam" id="PF05138">
    <property type="entry name" value="PaaA_PaaC"/>
    <property type="match status" value="1"/>
</dbReference>
<dbReference type="Proteomes" id="UP000265715">
    <property type="component" value="Unassembled WGS sequence"/>
</dbReference>
<dbReference type="GO" id="GO:0005829">
    <property type="term" value="C:cytosol"/>
    <property type="evidence" value="ECO:0007669"/>
    <property type="project" value="TreeGrafter"/>
</dbReference>
<dbReference type="OrthoDB" id="9789947at2"/>
<accession>A0A399EWZ0</accession>
<protein>
    <submittedName>
        <fullName evidence="1">1,2-phenylacetyl-CoA epoxidase, subunit C</fullName>
    </submittedName>
</protein>
<reference evidence="1 2" key="1">
    <citation type="submission" date="2018-08" db="EMBL/GenBank/DDBJ databases">
        <title>Meiothermus terrae DSM 26712 genome sequencing project.</title>
        <authorList>
            <person name="Da Costa M.S."/>
            <person name="Albuquerque L."/>
            <person name="Raposo P."/>
            <person name="Froufe H.J.C."/>
            <person name="Barroso C.S."/>
            <person name="Egas C."/>
        </authorList>
    </citation>
    <scope>NUCLEOTIDE SEQUENCE [LARGE SCALE GENOMIC DNA]</scope>
    <source>
        <strain evidence="1 2">DSM 26712</strain>
    </source>
</reference>
<dbReference type="NCBIfam" id="TIGR02158">
    <property type="entry name" value="PA_CoA_Oxy3"/>
    <property type="match status" value="1"/>
</dbReference>
<dbReference type="PIRSF" id="PIRSF037834">
    <property type="entry name" value="PA_CoA_Oase3"/>
    <property type="match status" value="1"/>
</dbReference>
<dbReference type="AlphaFoldDB" id="A0A399EWZ0"/>
<dbReference type="EMBL" id="QXDL01000028">
    <property type="protein sequence ID" value="RIH88170.1"/>
    <property type="molecule type" value="Genomic_DNA"/>
</dbReference>
<proteinExistence type="predicted"/>
<comment type="caution">
    <text evidence="1">The sequence shown here is derived from an EMBL/GenBank/DDBJ whole genome shotgun (WGS) entry which is preliminary data.</text>
</comment>
<keyword evidence="2" id="KW-1185">Reference proteome</keyword>
<name>A0A399EWZ0_9DEIN</name>
<dbReference type="RefSeq" id="WP_119314199.1">
    <property type="nucleotide sequence ID" value="NZ_QXDL01000028.1"/>
</dbReference>
<gene>
    <name evidence="1" type="primary">paaC</name>
    <name evidence="1" type="ORF">Mterra_01020</name>
</gene>
<dbReference type="InterPro" id="IPR012347">
    <property type="entry name" value="Ferritin-like"/>
</dbReference>
<dbReference type="InterPro" id="IPR009078">
    <property type="entry name" value="Ferritin-like_SF"/>
</dbReference>
<dbReference type="Gene3D" id="1.20.1260.10">
    <property type="match status" value="1"/>
</dbReference>
<dbReference type="GO" id="GO:0010124">
    <property type="term" value="P:phenylacetate catabolic process"/>
    <property type="evidence" value="ECO:0007669"/>
    <property type="project" value="InterPro"/>
</dbReference>
<dbReference type="InterPro" id="IPR007814">
    <property type="entry name" value="PaaA_PaaC"/>
</dbReference>
<dbReference type="InterPro" id="IPR052703">
    <property type="entry name" value="Aromatic_CoA_ox/epox"/>
</dbReference>
<dbReference type="PANTHER" id="PTHR30458">
    <property type="entry name" value="PHENYLACETIC ACID DEGRADATION PROTEIN PAA"/>
    <property type="match status" value="1"/>
</dbReference>
<dbReference type="PANTHER" id="PTHR30458:SF0">
    <property type="entry name" value="1,2-PHENYLACETYL-COA EPOXIDASE, SUBUNIT C"/>
    <property type="match status" value="1"/>
</dbReference>
<dbReference type="SUPFAM" id="SSF47240">
    <property type="entry name" value="Ferritin-like"/>
    <property type="match status" value="1"/>
</dbReference>